<gene>
    <name evidence="2" type="ORF">OIU77_000460</name>
</gene>
<keyword evidence="1" id="KW-1133">Transmembrane helix</keyword>
<comment type="caution">
    <text evidence="2">The sequence shown here is derived from an EMBL/GenBank/DDBJ whole genome shotgun (WGS) entry which is preliminary data.</text>
</comment>
<proteinExistence type="predicted"/>
<reference evidence="2" key="1">
    <citation type="submission" date="2022-10" db="EMBL/GenBank/DDBJ databases">
        <authorList>
            <person name="Hyden B.L."/>
            <person name="Feng K."/>
            <person name="Yates T."/>
            <person name="Jawdy S."/>
            <person name="Smart L.B."/>
            <person name="Muchero W."/>
        </authorList>
    </citation>
    <scope>NUCLEOTIDE SEQUENCE</scope>
    <source>
        <tissue evidence="2">Shoot tip</tissue>
    </source>
</reference>
<keyword evidence="3" id="KW-1185">Reference proteome</keyword>
<feature type="transmembrane region" description="Helical" evidence="1">
    <location>
        <begin position="41"/>
        <end position="60"/>
    </location>
</feature>
<dbReference type="EMBL" id="JAPFFI010000010">
    <property type="protein sequence ID" value="KAJ6375477.1"/>
    <property type="molecule type" value="Genomic_DNA"/>
</dbReference>
<evidence type="ECO:0000313" key="3">
    <source>
        <dbReference type="Proteomes" id="UP001141253"/>
    </source>
</evidence>
<keyword evidence="1" id="KW-0472">Membrane</keyword>
<keyword evidence="1" id="KW-0812">Transmembrane</keyword>
<evidence type="ECO:0000256" key="1">
    <source>
        <dbReference type="SAM" id="Phobius"/>
    </source>
</evidence>
<sequence length="67" mass="7913">MEWKKNNLLRGYSDSNFVNFFIPLAFSPVRAENFCVSTMKVKGLFSPLFLFFIYYIHNLASKQRKVV</sequence>
<organism evidence="2 3">
    <name type="scientific">Salix suchowensis</name>
    <dbReference type="NCBI Taxonomy" id="1278906"/>
    <lineage>
        <taxon>Eukaryota</taxon>
        <taxon>Viridiplantae</taxon>
        <taxon>Streptophyta</taxon>
        <taxon>Embryophyta</taxon>
        <taxon>Tracheophyta</taxon>
        <taxon>Spermatophyta</taxon>
        <taxon>Magnoliopsida</taxon>
        <taxon>eudicotyledons</taxon>
        <taxon>Gunneridae</taxon>
        <taxon>Pentapetalae</taxon>
        <taxon>rosids</taxon>
        <taxon>fabids</taxon>
        <taxon>Malpighiales</taxon>
        <taxon>Salicaceae</taxon>
        <taxon>Saliceae</taxon>
        <taxon>Salix</taxon>
    </lineage>
</organism>
<evidence type="ECO:0000313" key="2">
    <source>
        <dbReference type="EMBL" id="KAJ6375477.1"/>
    </source>
</evidence>
<dbReference type="Proteomes" id="UP001141253">
    <property type="component" value="Chromosome 12"/>
</dbReference>
<reference evidence="2" key="2">
    <citation type="journal article" date="2023" name="Int. J. Mol. Sci.">
        <title>De Novo Assembly and Annotation of 11 Diverse Shrub Willow (Salix) Genomes Reveals Novel Gene Organization in Sex-Linked Regions.</title>
        <authorList>
            <person name="Hyden B."/>
            <person name="Feng K."/>
            <person name="Yates T.B."/>
            <person name="Jawdy S."/>
            <person name="Cereghino C."/>
            <person name="Smart L.B."/>
            <person name="Muchero W."/>
        </authorList>
    </citation>
    <scope>NUCLEOTIDE SEQUENCE</scope>
    <source>
        <tissue evidence="2">Shoot tip</tissue>
    </source>
</reference>
<accession>A0ABQ9B7Y1</accession>
<protein>
    <submittedName>
        <fullName evidence="2">Uncharacterized protein</fullName>
    </submittedName>
</protein>
<name>A0ABQ9B7Y1_9ROSI</name>